<dbReference type="AlphaFoldDB" id="A0A0A8ZDW4"/>
<feature type="signal peptide" evidence="1">
    <location>
        <begin position="1"/>
        <end position="23"/>
    </location>
</feature>
<dbReference type="EMBL" id="GBRH01260326">
    <property type="protein sequence ID" value="JAD37569.1"/>
    <property type="molecule type" value="Transcribed_RNA"/>
</dbReference>
<feature type="chain" id="PRO_5002045079" evidence="1">
    <location>
        <begin position="24"/>
        <end position="56"/>
    </location>
</feature>
<organism evidence="2">
    <name type="scientific">Arundo donax</name>
    <name type="common">Giant reed</name>
    <name type="synonym">Donax arundinaceus</name>
    <dbReference type="NCBI Taxonomy" id="35708"/>
    <lineage>
        <taxon>Eukaryota</taxon>
        <taxon>Viridiplantae</taxon>
        <taxon>Streptophyta</taxon>
        <taxon>Embryophyta</taxon>
        <taxon>Tracheophyta</taxon>
        <taxon>Spermatophyta</taxon>
        <taxon>Magnoliopsida</taxon>
        <taxon>Liliopsida</taxon>
        <taxon>Poales</taxon>
        <taxon>Poaceae</taxon>
        <taxon>PACMAD clade</taxon>
        <taxon>Arundinoideae</taxon>
        <taxon>Arundineae</taxon>
        <taxon>Arundo</taxon>
    </lineage>
</organism>
<proteinExistence type="predicted"/>
<evidence type="ECO:0000256" key="1">
    <source>
        <dbReference type="SAM" id="SignalP"/>
    </source>
</evidence>
<keyword evidence="1" id="KW-0732">Signal</keyword>
<name>A0A0A8ZDW4_ARUDO</name>
<reference evidence="2" key="2">
    <citation type="journal article" date="2015" name="Data Brief">
        <title>Shoot transcriptome of the giant reed, Arundo donax.</title>
        <authorList>
            <person name="Barrero R.A."/>
            <person name="Guerrero F.D."/>
            <person name="Moolhuijzen P."/>
            <person name="Goolsby J.A."/>
            <person name="Tidwell J."/>
            <person name="Bellgard S.E."/>
            <person name="Bellgard M.I."/>
        </authorList>
    </citation>
    <scope>NUCLEOTIDE SEQUENCE</scope>
    <source>
        <tissue evidence="2">Shoot tissue taken approximately 20 cm above the soil surface</tissue>
    </source>
</reference>
<protein>
    <submittedName>
        <fullName evidence="2">Uncharacterized protein</fullName>
    </submittedName>
</protein>
<accession>A0A0A8ZDW4</accession>
<reference evidence="2" key="1">
    <citation type="submission" date="2014-09" db="EMBL/GenBank/DDBJ databases">
        <authorList>
            <person name="Magalhaes I.L.F."/>
            <person name="Oliveira U."/>
            <person name="Santos F.R."/>
            <person name="Vidigal T.H.D.A."/>
            <person name="Brescovit A.D."/>
            <person name="Santos A.J."/>
        </authorList>
    </citation>
    <scope>NUCLEOTIDE SEQUENCE</scope>
    <source>
        <tissue evidence="2">Shoot tissue taken approximately 20 cm above the soil surface</tissue>
    </source>
</reference>
<evidence type="ECO:0000313" key="2">
    <source>
        <dbReference type="EMBL" id="JAD37569.1"/>
    </source>
</evidence>
<sequence length="56" mass="6568">MQRSWVRMLYLVIVISWGHGSCSKQFQGQLMIQSFICLCHPASRCLFISCYFVVKH</sequence>